<protein>
    <submittedName>
        <fullName evidence="6">TetR/AcrR family transcriptional regulator</fullName>
    </submittedName>
</protein>
<name>A0A4R5AM85_9ACTN</name>
<dbReference type="RefSeq" id="WP_132101433.1">
    <property type="nucleotide sequence ID" value="NZ_SMLB01000002.1"/>
</dbReference>
<dbReference type="InterPro" id="IPR050109">
    <property type="entry name" value="HTH-type_TetR-like_transc_reg"/>
</dbReference>
<evidence type="ECO:0000313" key="6">
    <source>
        <dbReference type="EMBL" id="TDD72716.1"/>
    </source>
</evidence>
<organism evidence="6 7">
    <name type="scientific">Jiangella aurantiaca</name>
    <dbReference type="NCBI Taxonomy" id="2530373"/>
    <lineage>
        <taxon>Bacteria</taxon>
        <taxon>Bacillati</taxon>
        <taxon>Actinomycetota</taxon>
        <taxon>Actinomycetes</taxon>
        <taxon>Jiangellales</taxon>
        <taxon>Jiangellaceae</taxon>
        <taxon>Jiangella</taxon>
    </lineage>
</organism>
<dbReference type="EMBL" id="SMLB01000002">
    <property type="protein sequence ID" value="TDD72716.1"/>
    <property type="molecule type" value="Genomic_DNA"/>
</dbReference>
<keyword evidence="7" id="KW-1185">Reference proteome</keyword>
<evidence type="ECO:0000256" key="2">
    <source>
        <dbReference type="ARBA" id="ARBA00023125"/>
    </source>
</evidence>
<evidence type="ECO:0000259" key="5">
    <source>
        <dbReference type="PROSITE" id="PS50977"/>
    </source>
</evidence>
<dbReference type="Pfam" id="PF13305">
    <property type="entry name" value="TetR_C_33"/>
    <property type="match status" value="1"/>
</dbReference>
<reference evidence="6 7" key="1">
    <citation type="submission" date="2019-02" db="EMBL/GenBank/DDBJ databases">
        <title>Draft genome sequences of novel Actinobacteria.</title>
        <authorList>
            <person name="Sahin N."/>
            <person name="Ay H."/>
            <person name="Saygin H."/>
        </authorList>
    </citation>
    <scope>NUCLEOTIDE SEQUENCE [LARGE SCALE GENOMIC DNA]</scope>
    <source>
        <strain evidence="6 7">8K307</strain>
    </source>
</reference>
<dbReference type="SUPFAM" id="SSF46689">
    <property type="entry name" value="Homeodomain-like"/>
    <property type="match status" value="1"/>
</dbReference>
<evidence type="ECO:0000313" key="7">
    <source>
        <dbReference type="Proteomes" id="UP000295217"/>
    </source>
</evidence>
<feature type="DNA-binding region" description="H-T-H motif" evidence="4">
    <location>
        <begin position="36"/>
        <end position="55"/>
    </location>
</feature>
<dbReference type="SUPFAM" id="SSF48498">
    <property type="entry name" value="Tetracyclin repressor-like, C-terminal domain"/>
    <property type="match status" value="1"/>
</dbReference>
<dbReference type="Gene3D" id="1.10.357.10">
    <property type="entry name" value="Tetracycline Repressor, domain 2"/>
    <property type="match status" value="1"/>
</dbReference>
<dbReference type="PROSITE" id="PS50977">
    <property type="entry name" value="HTH_TETR_2"/>
    <property type="match status" value="1"/>
</dbReference>
<feature type="domain" description="HTH tetR-type" evidence="5">
    <location>
        <begin position="13"/>
        <end position="73"/>
    </location>
</feature>
<evidence type="ECO:0000256" key="3">
    <source>
        <dbReference type="ARBA" id="ARBA00023163"/>
    </source>
</evidence>
<keyword evidence="2 4" id="KW-0238">DNA-binding</keyword>
<dbReference type="AlphaFoldDB" id="A0A4R5AM85"/>
<dbReference type="GO" id="GO:0000976">
    <property type="term" value="F:transcription cis-regulatory region binding"/>
    <property type="evidence" value="ECO:0007669"/>
    <property type="project" value="TreeGrafter"/>
</dbReference>
<keyword evidence="1" id="KW-0805">Transcription regulation</keyword>
<comment type="caution">
    <text evidence="6">The sequence shown here is derived from an EMBL/GenBank/DDBJ whole genome shotgun (WGS) entry which is preliminary data.</text>
</comment>
<dbReference type="GO" id="GO:0003700">
    <property type="term" value="F:DNA-binding transcription factor activity"/>
    <property type="evidence" value="ECO:0007669"/>
    <property type="project" value="TreeGrafter"/>
</dbReference>
<dbReference type="InterPro" id="IPR001647">
    <property type="entry name" value="HTH_TetR"/>
</dbReference>
<dbReference type="InterPro" id="IPR036271">
    <property type="entry name" value="Tet_transcr_reg_TetR-rel_C_sf"/>
</dbReference>
<keyword evidence="3" id="KW-0804">Transcription</keyword>
<accession>A0A4R5AM85</accession>
<proteinExistence type="predicted"/>
<sequence length="226" mass="23755">MPEPTTRSTYHHGDLRNALLAAGARLAERGGPDAVGVRAAAREVGVSPTAAYRHFENADDLLLGVKERAFQALTDAMRARLATVPDTGDAGETATRRLEALGRAYVGIALAEPGLFRVAFCEKGALPSDDLPNALAMVAQVMDDLVAAGRLPAERRPLAEIAAWAAVHGVARLALDGPLANVAPELFAASVDRVIDMTLRDLTGLGSRRSARSAGAADWQGDGTRR</sequence>
<dbReference type="OrthoDB" id="3173376at2"/>
<gene>
    <name evidence="6" type="ORF">E1262_02365</name>
</gene>
<dbReference type="Pfam" id="PF00440">
    <property type="entry name" value="TetR_N"/>
    <property type="match status" value="1"/>
</dbReference>
<dbReference type="PANTHER" id="PTHR30055:SF220">
    <property type="entry name" value="TETR-FAMILY REGULATORY PROTEIN"/>
    <property type="match status" value="1"/>
</dbReference>
<evidence type="ECO:0000256" key="1">
    <source>
        <dbReference type="ARBA" id="ARBA00023015"/>
    </source>
</evidence>
<dbReference type="InterPro" id="IPR009057">
    <property type="entry name" value="Homeodomain-like_sf"/>
</dbReference>
<dbReference type="Proteomes" id="UP000295217">
    <property type="component" value="Unassembled WGS sequence"/>
</dbReference>
<dbReference type="InterPro" id="IPR025996">
    <property type="entry name" value="MT1864/Rv1816-like_C"/>
</dbReference>
<evidence type="ECO:0000256" key="4">
    <source>
        <dbReference type="PROSITE-ProRule" id="PRU00335"/>
    </source>
</evidence>
<dbReference type="PANTHER" id="PTHR30055">
    <property type="entry name" value="HTH-TYPE TRANSCRIPTIONAL REGULATOR RUTR"/>
    <property type="match status" value="1"/>
</dbReference>